<protein>
    <recommendedName>
        <fullName evidence="6">Copper resistance protein D</fullName>
    </recommendedName>
</protein>
<comment type="caution">
    <text evidence="8">The sequence shown here is derived from an EMBL/GenBank/DDBJ whole genome shotgun (WGS) entry which is preliminary data.</text>
</comment>
<evidence type="ECO:0000256" key="6">
    <source>
        <dbReference type="RuleBase" id="RU369037"/>
    </source>
</evidence>
<feature type="transmembrane region" description="Helical" evidence="6">
    <location>
        <begin position="27"/>
        <end position="46"/>
    </location>
</feature>
<evidence type="ECO:0000259" key="7">
    <source>
        <dbReference type="Pfam" id="PF05425"/>
    </source>
</evidence>
<evidence type="ECO:0000313" key="9">
    <source>
        <dbReference type="Proteomes" id="UP000631300"/>
    </source>
</evidence>
<dbReference type="PANTHER" id="PTHR34820:SF4">
    <property type="entry name" value="INNER MEMBRANE PROTEIN YEBZ"/>
    <property type="match status" value="1"/>
</dbReference>
<dbReference type="InterPro" id="IPR008457">
    <property type="entry name" value="Cu-R_CopD_dom"/>
</dbReference>
<evidence type="ECO:0000256" key="3">
    <source>
        <dbReference type="ARBA" id="ARBA00022692"/>
    </source>
</evidence>
<feature type="transmembrane region" description="Helical" evidence="6">
    <location>
        <begin position="58"/>
        <end position="79"/>
    </location>
</feature>
<organism evidence="8 9">
    <name type="scientific">Alteromonas halophila</name>
    <dbReference type="NCBI Taxonomy" id="516698"/>
    <lineage>
        <taxon>Bacteria</taxon>
        <taxon>Pseudomonadati</taxon>
        <taxon>Pseudomonadota</taxon>
        <taxon>Gammaproteobacteria</taxon>
        <taxon>Alteromonadales</taxon>
        <taxon>Alteromonadaceae</taxon>
        <taxon>Alteromonas/Salinimonas group</taxon>
        <taxon>Alteromonas</taxon>
    </lineage>
</organism>
<dbReference type="InterPro" id="IPR032694">
    <property type="entry name" value="CopC/D"/>
</dbReference>
<dbReference type="AlphaFoldDB" id="A0A918N1B1"/>
<evidence type="ECO:0000313" key="8">
    <source>
        <dbReference type="EMBL" id="GGW97973.1"/>
    </source>
</evidence>
<dbReference type="Proteomes" id="UP000631300">
    <property type="component" value="Unassembled WGS sequence"/>
</dbReference>
<reference evidence="8" key="2">
    <citation type="submission" date="2020-09" db="EMBL/GenBank/DDBJ databases">
        <authorList>
            <person name="Sun Q."/>
            <person name="Kim S."/>
        </authorList>
    </citation>
    <scope>NUCLEOTIDE SEQUENCE</scope>
    <source>
        <strain evidence="8">KCTC 22164</strain>
    </source>
</reference>
<feature type="transmembrane region" description="Helical" evidence="6">
    <location>
        <begin position="245"/>
        <end position="264"/>
    </location>
</feature>
<keyword evidence="6" id="KW-0186">Copper</keyword>
<dbReference type="PANTHER" id="PTHR34820">
    <property type="entry name" value="INNER MEMBRANE PROTEIN YEBZ"/>
    <property type="match status" value="1"/>
</dbReference>
<gene>
    <name evidence="8" type="ORF">GCM10007391_34990</name>
</gene>
<keyword evidence="2 6" id="KW-1003">Cell membrane</keyword>
<evidence type="ECO:0000256" key="4">
    <source>
        <dbReference type="ARBA" id="ARBA00022989"/>
    </source>
</evidence>
<reference evidence="8" key="1">
    <citation type="journal article" date="2014" name="Int. J. Syst. Evol. Microbiol.">
        <title>Complete genome sequence of Corynebacterium casei LMG S-19264T (=DSM 44701T), isolated from a smear-ripened cheese.</title>
        <authorList>
            <consortium name="US DOE Joint Genome Institute (JGI-PGF)"/>
            <person name="Walter F."/>
            <person name="Albersmeier A."/>
            <person name="Kalinowski J."/>
            <person name="Ruckert C."/>
        </authorList>
    </citation>
    <scope>NUCLEOTIDE SEQUENCE</scope>
    <source>
        <strain evidence="8">KCTC 22164</strain>
    </source>
</reference>
<feature type="transmembrane region" description="Helical" evidence="6">
    <location>
        <begin position="209"/>
        <end position="233"/>
    </location>
</feature>
<dbReference type="GO" id="GO:0006825">
    <property type="term" value="P:copper ion transport"/>
    <property type="evidence" value="ECO:0007669"/>
    <property type="project" value="InterPro"/>
</dbReference>
<feature type="transmembrane region" description="Helical" evidence="6">
    <location>
        <begin position="138"/>
        <end position="157"/>
    </location>
</feature>
<evidence type="ECO:0000256" key="2">
    <source>
        <dbReference type="ARBA" id="ARBA00022475"/>
    </source>
</evidence>
<evidence type="ECO:0000256" key="1">
    <source>
        <dbReference type="ARBA" id="ARBA00004651"/>
    </source>
</evidence>
<comment type="similarity">
    <text evidence="6">Belongs to the CopD family.</text>
</comment>
<evidence type="ECO:0000256" key="5">
    <source>
        <dbReference type="ARBA" id="ARBA00023136"/>
    </source>
</evidence>
<proteinExistence type="inferred from homology"/>
<comment type="function">
    <text evidence="6">Involved in copper resistance.</text>
</comment>
<accession>A0A918N1B1</accession>
<feature type="transmembrane region" description="Helical" evidence="6">
    <location>
        <begin position="169"/>
        <end position="188"/>
    </location>
</feature>
<comment type="subcellular location">
    <subcellularLocation>
        <location evidence="6">Cell inner membrane</location>
        <topology evidence="6">Multi-pass membrane protein</topology>
    </subcellularLocation>
    <subcellularLocation>
        <location evidence="1">Cell membrane</location>
        <topology evidence="1">Multi-pass membrane protein</topology>
    </subcellularLocation>
</comment>
<keyword evidence="4 6" id="KW-1133">Transmembrane helix</keyword>
<feature type="transmembrane region" description="Helical" evidence="6">
    <location>
        <begin position="111"/>
        <end position="131"/>
    </location>
</feature>
<dbReference type="GO" id="GO:0005886">
    <property type="term" value="C:plasma membrane"/>
    <property type="evidence" value="ECO:0007669"/>
    <property type="project" value="UniProtKB-SubCell"/>
</dbReference>
<keyword evidence="9" id="KW-1185">Reference proteome</keyword>
<dbReference type="Pfam" id="PF05425">
    <property type="entry name" value="CopD"/>
    <property type="match status" value="1"/>
</dbReference>
<keyword evidence="6" id="KW-0997">Cell inner membrane</keyword>
<dbReference type="EMBL" id="BMXP01000020">
    <property type="protein sequence ID" value="GGW97973.1"/>
    <property type="molecule type" value="Genomic_DNA"/>
</dbReference>
<keyword evidence="3 6" id="KW-0812">Transmembrane</keyword>
<keyword evidence="5 6" id="KW-0472">Membrane</keyword>
<name>A0A918N1B1_9ALTE</name>
<sequence length="308" mass="33820">MVHFGVESAITMEIYIWNTVIVLTKTAFYVGFACIAGYTFFGNVYGGNTLENGERRSFSQITLIAALIAFLANAIWFFANTGAMVEEGIVGALDLDMISIMWDSSIGDTTLWRLIGLIGVAIVVISSQFCVWKLTKYVLNAVLVICLFFLSYSFTLAGHVSVMGVFEKGLLMVHVIVMAWWFGALYPLKKACNKLEFEKLYQLMERFGKQASVMVSLLLIAGLLLAIQLVGGLDALLFTNYGQTILVKLLLVICVMKIAATHKLKLVPQLKNNDGRKTLSKSISIEMFVAIAILSVTAVLTSIVGPVN</sequence>
<dbReference type="GO" id="GO:0046688">
    <property type="term" value="P:response to copper ion"/>
    <property type="evidence" value="ECO:0007669"/>
    <property type="project" value="UniProtKB-UniRule"/>
</dbReference>
<feature type="transmembrane region" description="Helical" evidence="6">
    <location>
        <begin position="285"/>
        <end position="305"/>
    </location>
</feature>
<feature type="domain" description="Copper resistance protein D" evidence="7">
    <location>
        <begin position="202"/>
        <end position="300"/>
    </location>
</feature>